<accession>A0ABU8UGU6</accession>
<evidence type="ECO:0000256" key="3">
    <source>
        <dbReference type="ARBA" id="ARBA00007588"/>
    </source>
</evidence>
<keyword evidence="10 17" id="KW-0503">Monooxygenase</keyword>
<reference evidence="17 18" key="1">
    <citation type="submission" date="2024-03" db="EMBL/GenBank/DDBJ databases">
        <title>Novel Streptomyces species of biotechnological and ecological value are a feature of Machair soil.</title>
        <authorList>
            <person name="Prole J.R."/>
            <person name="Goodfellow M."/>
            <person name="Allenby N."/>
            <person name="Ward A.C."/>
        </authorList>
    </citation>
    <scope>NUCLEOTIDE SEQUENCE [LARGE SCALE GENOMIC DNA]</scope>
    <source>
        <strain evidence="17 18">MS1.AVA.1</strain>
    </source>
</reference>
<gene>
    <name evidence="17" type="ORF">WKI71_04820</name>
</gene>
<evidence type="ECO:0000256" key="6">
    <source>
        <dbReference type="ARBA" id="ARBA00022630"/>
    </source>
</evidence>
<feature type="compositionally biased region" description="Basic residues" evidence="16">
    <location>
        <begin position="476"/>
        <end position="516"/>
    </location>
</feature>
<name>A0ABU8UGU6_9ACTN</name>
<comment type="similarity">
    <text evidence="3">Belongs to the lysine N(6)-hydroxylase/L-ornithine N(5)-oxygenase family.</text>
</comment>
<feature type="compositionally biased region" description="Pro residues" evidence="16">
    <location>
        <begin position="457"/>
        <end position="474"/>
    </location>
</feature>
<evidence type="ECO:0000256" key="12">
    <source>
        <dbReference type="ARBA" id="ARBA00031158"/>
    </source>
</evidence>
<dbReference type="InterPro" id="IPR036188">
    <property type="entry name" value="FAD/NAD-bd_sf"/>
</dbReference>
<evidence type="ECO:0000256" key="4">
    <source>
        <dbReference type="ARBA" id="ARBA00013076"/>
    </source>
</evidence>
<dbReference type="PANTHER" id="PTHR42802:SF1">
    <property type="entry name" value="L-ORNITHINE N(5)-MONOOXYGENASE"/>
    <property type="match status" value="1"/>
</dbReference>
<dbReference type="Gene3D" id="3.50.50.60">
    <property type="entry name" value="FAD/NAD(P)-binding domain"/>
    <property type="match status" value="1"/>
</dbReference>
<comment type="cofactor">
    <cofactor evidence="1">
        <name>FAD</name>
        <dbReference type="ChEBI" id="CHEBI:57692"/>
    </cofactor>
</comment>
<keyword evidence="8" id="KW-0521">NADP</keyword>
<dbReference type="Pfam" id="PF13434">
    <property type="entry name" value="Lys_Orn_oxgnase"/>
    <property type="match status" value="1"/>
</dbReference>
<dbReference type="Proteomes" id="UP001376459">
    <property type="component" value="Unassembled WGS sequence"/>
</dbReference>
<evidence type="ECO:0000256" key="8">
    <source>
        <dbReference type="ARBA" id="ARBA00022857"/>
    </source>
</evidence>
<comment type="catalytic activity">
    <reaction evidence="15">
        <text>L-lysine + NADPH + O2 = N(6)-hydroxy-L-lysine + NADP(+) + H2O</text>
        <dbReference type="Rhea" id="RHEA:23228"/>
        <dbReference type="ChEBI" id="CHEBI:15377"/>
        <dbReference type="ChEBI" id="CHEBI:15379"/>
        <dbReference type="ChEBI" id="CHEBI:32551"/>
        <dbReference type="ChEBI" id="CHEBI:57783"/>
        <dbReference type="ChEBI" id="CHEBI:57820"/>
        <dbReference type="ChEBI" id="CHEBI:58349"/>
        <dbReference type="EC" id="1.14.13.59"/>
    </reaction>
</comment>
<evidence type="ECO:0000313" key="18">
    <source>
        <dbReference type="Proteomes" id="UP001376459"/>
    </source>
</evidence>
<evidence type="ECO:0000256" key="14">
    <source>
        <dbReference type="ARBA" id="ARBA00032738"/>
    </source>
</evidence>
<dbReference type="EMBL" id="JBBKAK010000001">
    <property type="protein sequence ID" value="MEJ8668135.1"/>
    <property type="molecule type" value="Genomic_DNA"/>
</dbReference>
<evidence type="ECO:0000256" key="10">
    <source>
        <dbReference type="ARBA" id="ARBA00023033"/>
    </source>
</evidence>
<organism evidence="17 18">
    <name type="scientific">Streptomyces machairae</name>
    <dbReference type="NCBI Taxonomy" id="3134109"/>
    <lineage>
        <taxon>Bacteria</taxon>
        <taxon>Bacillati</taxon>
        <taxon>Actinomycetota</taxon>
        <taxon>Actinomycetes</taxon>
        <taxon>Kitasatosporales</taxon>
        <taxon>Streptomycetaceae</taxon>
        <taxon>Streptomyces</taxon>
    </lineage>
</organism>
<evidence type="ECO:0000256" key="1">
    <source>
        <dbReference type="ARBA" id="ARBA00001974"/>
    </source>
</evidence>
<comment type="pathway">
    <text evidence="2">Siderophore biosynthesis.</text>
</comment>
<dbReference type="SUPFAM" id="SSF51905">
    <property type="entry name" value="FAD/NAD(P)-binding domain"/>
    <property type="match status" value="2"/>
</dbReference>
<evidence type="ECO:0000256" key="11">
    <source>
        <dbReference type="ARBA" id="ARBA00029939"/>
    </source>
</evidence>
<evidence type="ECO:0000256" key="2">
    <source>
        <dbReference type="ARBA" id="ARBA00004924"/>
    </source>
</evidence>
<dbReference type="PANTHER" id="PTHR42802">
    <property type="entry name" value="MONOOXYGENASE"/>
    <property type="match status" value="1"/>
</dbReference>
<protein>
    <recommendedName>
        <fullName evidence="5">L-lysine N6-monooxygenase MbtG</fullName>
        <ecNumber evidence="4">1.14.13.59</ecNumber>
    </recommendedName>
    <alternativeName>
        <fullName evidence="14">Lysine 6-N-hydroxylase</fullName>
    </alternativeName>
    <alternativeName>
        <fullName evidence="13">Lysine N6-hydroxylase</fullName>
    </alternativeName>
    <alternativeName>
        <fullName evidence="11">Lysine-N-oxygenase</fullName>
    </alternativeName>
    <alternativeName>
        <fullName evidence="12">Mycobactin synthase protein G</fullName>
    </alternativeName>
</protein>
<evidence type="ECO:0000256" key="15">
    <source>
        <dbReference type="ARBA" id="ARBA00048407"/>
    </source>
</evidence>
<evidence type="ECO:0000313" key="17">
    <source>
        <dbReference type="EMBL" id="MEJ8668135.1"/>
    </source>
</evidence>
<evidence type="ECO:0000256" key="13">
    <source>
        <dbReference type="ARBA" id="ARBA00032493"/>
    </source>
</evidence>
<keyword evidence="6" id="KW-0285">Flavoprotein</keyword>
<sequence>MKSPLTGSDTIHDVLGIGFGPSNLALAIAIDEHNANLPADSRTNALFLERQQSFGWHRGMLIDDATMQVSFLKDLVTLRDPASDFSFLCFLRERGRLIDFLNQKTLFPLRVEFHEYFEWAAERVRHLVAYDHVVTAIDPVRDDTGAVTHFEVVCRDPERPGRHVTYRARDISVAVGLEPHVPPGVELSERVWHNSELLPRVTELAASGEPVRRVVVLGAGQSAAETVDYLHRSFPEAEVCAVFAKYGYTPADDSPFANRIFDPEAVDVYFVAPSEVKQSLFDYHRSTNYSVVDMELIESLYATAYQEKVNGRERLRFLNVSRIRGVRERGDGGLDVAVEFLPTGEQQLLQADVLVHATGYRPRDLTALLGEAAKVCLRDDGDALRVSRDHRVETAPDVTAGIYLQGGTEHTHGLTSTLLSTTAIRAGRSTGPCWPAVRRPSERVRPLPPRARRGRGRPPPDPWTSPPRTCPPPTRARTHGCRPTHRRWRPRRRRAPGPAPRRRRRSSARRPGRTVP</sequence>
<keyword evidence="7" id="KW-0274">FAD</keyword>
<keyword evidence="9" id="KW-0560">Oxidoreductase</keyword>
<dbReference type="GO" id="GO:0004497">
    <property type="term" value="F:monooxygenase activity"/>
    <property type="evidence" value="ECO:0007669"/>
    <property type="project" value="UniProtKB-KW"/>
</dbReference>
<evidence type="ECO:0000256" key="7">
    <source>
        <dbReference type="ARBA" id="ARBA00022827"/>
    </source>
</evidence>
<comment type="caution">
    <text evidence="17">The sequence shown here is derived from an EMBL/GenBank/DDBJ whole genome shotgun (WGS) entry which is preliminary data.</text>
</comment>
<dbReference type="EC" id="1.14.13.59" evidence="4"/>
<proteinExistence type="inferred from homology"/>
<dbReference type="InterPro" id="IPR025700">
    <property type="entry name" value="Lys/Orn_oxygenase"/>
</dbReference>
<keyword evidence="18" id="KW-1185">Reference proteome</keyword>
<feature type="region of interest" description="Disordered" evidence="16">
    <location>
        <begin position="428"/>
        <end position="516"/>
    </location>
</feature>
<evidence type="ECO:0000256" key="9">
    <source>
        <dbReference type="ARBA" id="ARBA00023002"/>
    </source>
</evidence>
<evidence type="ECO:0000256" key="16">
    <source>
        <dbReference type="SAM" id="MobiDB-lite"/>
    </source>
</evidence>
<evidence type="ECO:0000256" key="5">
    <source>
        <dbReference type="ARBA" id="ARBA00016406"/>
    </source>
</evidence>